<name>A0A5B7EQX4_PORTR</name>
<dbReference type="Pfam" id="PF09778">
    <property type="entry name" value="Guanylate_cyc_2"/>
    <property type="match status" value="1"/>
</dbReference>
<accession>A0A5B7EQX4</accession>
<comment type="caution">
    <text evidence="1">The sequence shown here is derived from an EMBL/GenBank/DDBJ whole genome shotgun (WGS) entry which is preliminary data.</text>
</comment>
<dbReference type="PANTHER" id="PTHR31400">
    <property type="entry name" value="GUANYLYL CYCLASE DOMAIN CONTAINING PROTEIN 1 GUCD1"/>
    <property type="match status" value="1"/>
</dbReference>
<gene>
    <name evidence="1" type="primary">Gucd1</name>
    <name evidence="1" type="ORF">E2C01_028775</name>
</gene>
<keyword evidence="2" id="KW-1185">Reference proteome</keyword>
<evidence type="ECO:0000313" key="2">
    <source>
        <dbReference type="Proteomes" id="UP000324222"/>
    </source>
</evidence>
<dbReference type="OrthoDB" id="206796at2759"/>
<dbReference type="AlphaFoldDB" id="A0A5B7EQX4"/>
<proteinExistence type="predicted"/>
<dbReference type="EMBL" id="VSRR010003256">
    <property type="protein sequence ID" value="MPC35353.1"/>
    <property type="molecule type" value="Genomic_DNA"/>
</dbReference>
<evidence type="ECO:0000313" key="1">
    <source>
        <dbReference type="EMBL" id="MPC35353.1"/>
    </source>
</evidence>
<organism evidence="1 2">
    <name type="scientific">Portunus trituberculatus</name>
    <name type="common">Swimming crab</name>
    <name type="synonym">Neptunus trituberculatus</name>
    <dbReference type="NCBI Taxonomy" id="210409"/>
    <lineage>
        <taxon>Eukaryota</taxon>
        <taxon>Metazoa</taxon>
        <taxon>Ecdysozoa</taxon>
        <taxon>Arthropoda</taxon>
        <taxon>Crustacea</taxon>
        <taxon>Multicrustacea</taxon>
        <taxon>Malacostraca</taxon>
        <taxon>Eumalacostraca</taxon>
        <taxon>Eucarida</taxon>
        <taxon>Decapoda</taxon>
        <taxon>Pleocyemata</taxon>
        <taxon>Brachyura</taxon>
        <taxon>Eubrachyura</taxon>
        <taxon>Portunoidea</taxon>
        <taxon>Portunidae</taxon>
        <taxon>Portuninae</taxon>
        <taxon>Portunus</taxon>
    </lineage>
</organism>
<dbReference type="Gene3D" id="3.90.70.10">
    <property type="entry name" value="Cysteine proteinases"/>
    <property type="match status" value="1"/>
</dbReference>
<sequence length="254" mass="28723">MEEEEVVQSVSPYSAAVSMGGTKPKEDRVMLAVEHVQQRHTWDCGLACVNMVLPPAARVKFSSQLYEICQEEGFGKSTWSIDLAYLLQRFGIKHCYMTITLGVDPGFSSETFYDHVLHKDAQRVTERFRAAKDHGVVVQQGTASINDILSHLYQEGPVILLTNAHLLVCVKCVRGAMPQLRSCFPCTPPYQGHYVLLIGFDMKNSHIYYRNPSFGNRICTISFAKLDKARRSYGTDEDIIFIYNYHPCECLSPN</sequence>
<reference evidence="1 2" key="1">
    <citation type="submission" date="2019-05" db="EMBL/GenBank/DDBJ databases">
        <title>Another draft genome of Portunus trituberculatus and its Hox gene families provides insights of decapod evolution.</title>
        <authorList>
            <person name="Jeong J.-H."/>
            <person name="Song I."/>
            <person name="Kim S."/>
            <person name="Choi T."/>
            <person name="Kim D."/>
            <person name="Ryu S."/>
            <person name="Kim W."/>
        </authorList>
    </citation>
    <scope>NUCLEOTIDE SEQUENCE [LARGE SCALE GENOMIC DNA]</scope>
    <source>
        <tissue evidence="1">Muscle</tissue>
    </source>
</reference>
<dbReference type="InterPro" id="IPR018616">
    <property type="entry name" value="GUCD1"/>
</dbReference>
<dbReference type="Proteomes" id="UP000324222">
    <property type="component" value="Unassembled WGS sequence"/>
</dbReference>
<dbReference type="PANTHER" id="PTHR31400:SF1">
    <property type="entry name" value="PROTEIN GUCD1"/>
    <property type="match status" value="1"/>
</dbReference>
<protein>
    <submittedName>
        <fullName evidence="1">Protein GUCD1</fullName>
    </submittedName>
</protein>